<dbReference type="Gene3D" id="1.10.1040.10">
    <property type="entry name" value="N-(1-d-carboxylethyl)-l-norvaline Dehydrogenase, domain 2"/>
    <property type="match status" value="1"/>
</dbReference>
<gene>
    <name evidence="6" type="ORF">MNBD_GAMMA21-2776</name>
</gene>
<dbReference type="Gene3D" id="3.40.50.720">
    <property type="entry name" value="NAD(P)-binding Rossmann-like Domain"/>
    <property type="match status" value="1"/>
</dbReference>
<dbReference type="InterPro" id="IPR006109">
    <property type="entry name" value="G3P_DH_NAD-dep_C"/>
</dbReference>
<dbReference type="Pfam" id="PF07479">
    <property type="entry name" value="NAD_Gly3P_dh_C"/>
    <property type="match status" value="1"/>
</dbReference>
<dbReference type="SUPFAM" id="SSF48179">
    <property type="entry name" value="6-phosphogluconate dehydrogenase C-terminal domain-like"/>
    <property type="match status" value="1"/>
</dbReference>
<dbReference type="PRINTS" id="PR00077">
    <property type="entry name" value="GPDHDRGNASE"/>
</dbReference>
<evidence type="ECO:0000256" key="3">
    <source>
        <dbReference type="ARBA" id="ARBA00023027"/>
    </source>
</evidence>
<dbReference type="NCBIfam" id="NF000942">
    <property type="entry name" value="PRK00094.1-4"/>
    <property type="match status" value="1"/>
</dbReference>
<dbReference type="EC" id="1.1.1.94" evidence="6"/>
<organism evidence="6">
    <name type="scientific">hydrothermal vent metagenome</name>
    <dbReference type="NCBI Taxonomy" id="652676"/>
    <lineage>
        <taxon>unclassified sequences</taxon>
        <taxon>metagenomes</taxon>
        <taxon>ecological metagenomes</taxon>
    </lineage>
</organism>
<evidence type="ECO:0000313" key="6">
    <source>
        <dbReference type="EMBL" id="VAW91743.1"/>
    </source>
</evidence>
<dbReference type="FunFam" id="1.10.1040.10:FF:000001">
    <property type="entry name" value="Glycerol-3-phosphate dehydrogenase [NAD(P)+]"/>
    <property type="match status" value="1"/>
</dbReference>
<dbReference type="PIRSF" id="PIRSF000114">
    <property type="entry name" value="Glycerol-3-P_dh"/>
    <property type="match status" value="1"/>
</dbReference>
<dbReference type="InterPro" id="IPR036291">
    <property type="entry name" value="NAD(P)-bd_dom_sf"/>
</dbReference>
<dbReference type="AlphaFoldDB" id="A0A3B0ZUL2"/>
<dbReference type="InterPro" id="IPR008927">
    <property type="entry name" value="6-PGluconate_DH-like_C_sf"/>
</dbReference>
<dbReference type="HAMAP" id="MF_00394">
    <property type="entry name" value="NAD_Glyc3P_dehydrog"/>
    <property type="match status" value="1"/>
</dbReference>
<evidence type="ECO:0000259" key="4">
    <source>
        <dbReference type="Pfam" id="PF01210"/>
    </source>
</evidence>
<comment type="similarity">
    <text evidence="1">Belongs to the NAD-dependent glycerol-3-phosphate dehydrogenase family.</text>
</comment>
<dbReference type="GO" id="GO:0005829">
    <property type="term" value="C:cytosol"/>
    <property type="evidence" value="ECO:0007669"/>
    <property type="project" value="TreeGrafter"/>
</dbReference>
<dbReference type="GO" id="GO:0046474">
    <property type="term" value="P:glycerophospholipid biosynthetic process"/>
    <property type="evidence" value="ECO:0007669"/>
    <property type="project" value="TreeGrafter"/>
</dbReference>
<feature type="domain" description="Glycerol-3-phosphate dehydrogenase NAD-dependent N-terminal" evidence="4">
    <location>
        <begin position="9"/>
        <end position="163"/>
    </location>
</feature>
<evidence type="ECO:0000259" key="5">
    <source>
        <dbReference type="Pfam" id="PF07479"/>
    </source>
</evidence>
<dbReference type="PANTHER" id="PTHR11728:SF1">
    <property type="entry name" value="GLYCEROL-3-PHOSPHATE DEHYDROGENASE [NAD(+)] 2, CHLOROPLASTIC"/>
    <property type="match status" value="1"/>
</dbReference>
<dbReference type="PANTHER" id="PTHR11728">
    <property type="entry name" value="GLYCEROL-3-PHOSPHATE DEHYDROGENASE"/>
    <property type="match status" value="1"/>
</dbReference>
<name>A0A3B0ZUL2_9ZZZZ</name>
<dbReference type="SUPFAM" id="SSF51735">
    <property type="entry name" value="NAD(P)-binding Rossmann-fold domains"/>
    <property type="match status" value="1"/>
</dbReference>
<dbReference type="PROSITE" id="PS00957">
    <property type="entry name" value="NAD_G3PDH"/>
    <property type="match status" value="1"/>
</dbReference>
<dbReference type="FunFam" id="3.40.50.720:FF:000019">
    <property type="entry name" value="Glycerol-3-phosphate dehydrogenase [NAD(P)+]"/>
    <property type="match status" value="1"/>
</dbReference>
<dbReference type="GO" id="GO:0005975">
    <property type="term" value="P:carbohydrate metabolic process"/>
    <property type="evidence" value="ECO:0007669"/>
    <property type="project" value="InterPro"/>
</dbReference>
<dbReference type="Pfam" id="PF01210">
    <property type="entry name" value="NAD_Gly3P_dh_N"/>
    <property type="match status" value="1"/>
</dbReference>
<dbReference type="EMBL" id="UOFR01000013">
    <property type="protein sequence ID" value="VAW91743.1"/>
    <property type="molecule type" value="Genomic_DNA"/>
</dbReference>
<reference evidence="6" key="1">
    <citation type="submission" date="2018-06" db="EMBL/GenBank/DDBJ databases">
        <authorList>
            <person name="Zhirakovskaya E."/>
        </authorList>
    </citation>
    <scope>NUCLEOTIDE SEQUENCE</scope>
</reference>
<dbReference type="GO" id="GO:0046168">
    <property type="term" value="P:glycerol-3-phosphate catabolic process"/>
    <property type="evidence" value="ECO:0007669"/>
    <property type="project" value="InterPro"/>
</dbReference>
<accession>A0A3B0ZUL2</accession>
<dbReference type="GO" id="GO:0047952">
    <property type="term" value="F:glycerol-3-phosphate dehydrogenase [NAD(P)+] activity"/>
    <property type="evidence" value="ECO:0007669"/>
    <property type="project" value="UniProtKB-EC"/>
</dbReference>
<dbReference type="InterPro" id="IPR011128">
    <property type="entry name" value="G3P_DH_NAD-dep_N"/>
</dbReference>
<sequence>MNSQAQTFSVLGAGSWGTALAMQLARAGHVTSLWSHRPEHVKEMLAAGSNEKFLPGIAFDDKLNCSDDLSHCVKIANTILIVVPSHAFRETIRKIKPLLTTKHRLAWGTKGLEKGSRKLLHQIVCEELELDIPLAAISGPTFAHEVARNQPGAITIASQDQDFARQLANALHSENFLTYTSEDIIGVEIGGAAKNVMAIAAGIADGMGFGTNTRAALITRGLNEIMHLGVALGGHRDTFMGLSGLGDLVLTCSDDQSRNRRFGLALGKGHDLEQAKQKIAQVIEGIGTSETLYQLALDNNVDMPITEQVFKVLHQGLSPKQAVQTLMNRNPKPELC</sequence>
<keyword evidence="3" id="KW-0520">NAD</keyword>
<proteinExistence type="inferred from homology"/>
<keyword evidence="2 6" id="KW-0560">Oxidoreductase</keyword>
<dbReference type="InterPro" id="IPR006168">
    <property type="entry name" value="G3P_DH_NAD-dep"/>
</dbReference>
<protein>
    <submittedName>
        <fullName evidence="6">Glycerol-3-phosphate dehydrogenase [NAD(P)+]</fullName>
        <ecNumber evidence="6">1.1.1.94</ecNumber>
    </submittedName>
</protein>
<dbReference type="GO" id="GO:0051287">
    <property type="term" value="F:NAD binding"/>
    <property type="evidence" value="ECO:0007669"/>
    <property type="project" value="InterPro"/>
</dbReference>
<dbReference type="InterPro" id="IPR013328">
    <property type="entry name" value="6PGD_dom2"/>
</dbReference>
<evidence type="ECO:0000256" key="2">
    <source>
        <dbReference type="ARBA" id="ARBA00023002"/>
    </source>
</evidence>
<feature type="domain" description="Glycerol-3-phosphate dehydrogenase NAD-dependent C-terminal" evidence="5">
    <location>
        <begin position="183"/>
        <end position="324"/>
    </location>
</feature>
<dbReference type="NCBIfam" id="NF000940">
    <property type="entry name" value="PRK00094.1-2"/>
    <property type="match status" value="1"/>
</dbReference>
<evidence type="ECO:0000256" key="1">
    <source>
        <dbReference type="ARBA" id="ARBA00011009"/>
    </source>
</evidence>